<feature type="region of interest" description="Disordered" evidence="2">
    <location>
        <begin position="147"/>
        <end position="172"/>
    </location>
</feature>
<feature type="domain" description="Chromatin target of PRMT1 protein C-terminal" evidence="3">
    <location>
        <begin position="106"/>
        <end position="166"/>
    </location>
</feature>
<dbReference type="Pfam" id="PF13865">
    <property type="entry name" value="FoP_duplication"/>
    <property type="match status" value="1"/>
</dbReference>
<accession>A0AAD5XX26</accession>
<protein>
    <recommendedName>
        <fullName evidence="3">Chromatin target of PRMT1 protein C-terminal domain-containing protein</fullName>
    </recommendedName>
</protein>
<name>A0AAD5XX26_9FUNG</name>
<evidence type="ECO:0000259" key="3">
    <source>
        <dbReference type="Pfam" id="PF13865"/>
    </source>
</evidence>
<evidence type="ECO:0000256" key="2">
    <source>
        <dbReference type="SAM" id="MobiDB-lite"/>
    </source>
</evidence>
<comment type="caution">
    <text evidence="4">The sequence shown here is derived from an EMBL/GenBank/DDBJ whole genome shotgun (WGS) entry which is preliminary data.</text>
</comment>
<dbReference type="InterPro" id="IPR025715">
    <property type="entry name" value="FoP_C"/>
</dbReference>
<dbReference type="AlphaFoldDB" id="A0AAD5XX26"/>
<proteinExistence type="predicted"/>
<dbReference type="Proteomes" id="UP001211065">
    <property type="component" value="Unassembled WGS sequence"/>
</dbReference>
<evidence type="ECO:0000256" key="1">
    <source>
        <dbReference type="ARBA" id="ARBA00022884"/>
    </source>
</evidence>
<feature type="region of interest" description="Disordered" evidence="2">
    <location>
        <begin position="110"/>
        <end position="131"/>
    </location>
</feature>
<keyword evidence="5" id="KW-1185">Reference proteome</keyword>
<evidence type="ECO:0000313" key="4">
    <source>
        <dbReference type="EMBL" id="KAJ3223052.1"/>
    </source>
</evidence>
<reference evidence="4" key="1">
    <citation type="submission" date="2020-05" db="EMBL/GenBank/DDBJ databases">
        <title>Phylogenomic resolution of chytrid fungi.</title>
        <authorList>
            <person name="Stajich J.E."/>
            <person name="Amses K."/>
            <person name="Simmons R."/>
            <person name="Seto K."/>
            <person name="Myers J."/>
            <person name="Bonds A."/>
            <person name="Quandt C.A."/>
            <person name="Barry K."/>
            <person name="Liu P."/>
            <person name="Grigoriev I."/>
            <person name="Longcore J.E."/>
            <person name="James T.Y."/>
        </authorList>
    </citation>
    <scope>NUCLEOTIDE SEQUENCE</scope>
    <source>
        <strain evidence="4">JEL0476</strain>
    </source>
</reference>
<gene>
    <name evidence="4" type="ORF">HK099_001579</name>
</gene>
<dbReference type="GO" id="GO:0003723">
    <property type="term" value="F:RNA binding"/>
    <property type="evidence" value="ECO:0007669"/>
    <property type="project" value="UniProtKB-KW"/>
</dbReference>
<sequence length="172" mass="19782">MNGYRKVNVVEKEMTLSERFSQIQRAKTLARQKNAREDLHIKNRLGLKKVDVKDKNGSNFNISANKKKNNNKNNFKAQLNLKANNSNKVSILKEKRKKVLFGHKKANLKNKNSAAKAKKTNSQGEKASVLSKEVLDKQMDDYLFKNDKNAAQKKLDDEINNYMGQRDTENSR</sequence>
<evidence type="ECO:0000313" key="5">
    <source>
        <dbReference type="Proteomes" id="UP001211065"/>
    </source>
</evidence>
<keyword evidence="1" id="KW-0694">RNA-binding</keyword>
<feature type="compositionally biased region" description="Basic and acidic residues" evidence="2">
    <location>
        <begin position="147"/>
        <end position="157"/>
    </location>
</feature>
<organism evidence="4 5">
    <name type="scientific">Clydaea vesicula</name>
    <dbReference type="NCBI Taxonomy" id="447962"/>
    <lineage>
        <taxon>Eukaryota</taxon>
        <taxon>Fungi</taxon>
        <taxon>Fungi incertae sedis</taxon>
        <taxon>Chytridiomycota</taxon>
        <taxon>Chytridiomycota incertae sedis</taxon>
        <taxon>Chytridiomycetes</taxon>
        <taxon>Lobulomycetales</taxon>
        <taxon>Lobulomycetaceae</taxon>
        <taxon>Clydaea</taxon>
    </lineage>
</organism>
<dbReference type="EMBL" id="JADGJW010000146">
    <property type="protein sequence ID" value="KAJ3223052.1"/>
    <property type="molecule type" value="Genomic_DNA"/>
</dbReference>